<dbReference type="AlphaFoldDB" id="A0A9X1HWH2"/>
<dbReference type="EMBL" id="JAIXNE010000007">
    <property type="protein sequence ID" value="MCA6078926.1"/>
    <property type="molecule type" value="Genomic_DNA"/>
</dbReference>
<gene>
    <name evidence="1" type="ORF">LDX50_28890</name>
</gene>
<evidence type="ECO:0000313" key="2">
    <source>
        <dbReference type="Proteomes" id="UP001139409"/>
    </source>
</evidence>
<protein>
    <submittedName>
        <fullName evidence="1">Uncharacterized protein</fullName>
    </submittedName>
</protein>
<proteinExistence type="predicted"/>
<dbReference type="RefSeq" id="WP_225699785.1">
    <property type="nucleotide sequence ID" value="NZ_JAIXNE010000007.1"/>
</dbReference>
<evidence type="ECO:0000313" key="1">
    <source>
        <dbReference type="EMBL" id="MCA6078926.1"/>
    </source>
</evidence>
<comment type="caution">
    <text evidence="1">The sequence shown here is derived from an EMBL/GenBank/DDBJ whole genome shotgun (WGS) entry which is preliminary data.</text>
</comment>
<keyword evidence="2" id="KW-1185">Reference proteome</keyword>
<name>A0A9X1HWH2_9BACT</name>
<organism evidence="1 2">
    <name type="scientific">Fulvivirga sedimenti</name>
    <dbReference type="NCBI Taxonomy" id="2879465"/>
    <lineage>
        <taxon>Bacteria</taxon>
        <taxon>Pseudomonadati</taxon>
        <taxon>Bacteroidota</taxon>
        <taxon>Cytophagia</taxon>
        <taxon>Cytophagales</taxon>
        <taxon>Fulvivirgaceae</taxon>
        <taxon>Fulvivirga</taxon>
    </lineage>
</organism>
<sequence length="82" mass="8861">MTQEEVDKAISEIPVGSKLQLIKSNGDIIEVVLASHDTSASEKQEYGSVVVPALPSALIVQGGRWGTYRLEIQDIIKIARIG</sequence>
<dbReference type="Proteomes" id="UP001139409">
    <property type="component" value="Unassembled WGS sequence"/>
</dbReference>
<accession>A0A9X1HWH2</accession>
<reference evidence="1" key="1">
    <citation type="submission" date="2021-09" db="EMBL/GenBank/DDBJ databases">
        <title>Fulvivirga sp. isolated from coastal sediment.</title>
        <authorList>
            <person name="Yu H."/>
        </authorList>
    </citation>
    <scope>NUCLEOTIDE SEQUENCE</scope>
    <source>
        <strain evidence="1">1062</strain>
    </source>
</reference>